<accession>A0A8S1CPR1</accession>
<protein>
    <submittedName>
        <fullName evidence="1">Uncharacterized protein</fullName>
    </submittedName>
</protein>
<name>A0A8S1CPR1_9INSE</name>
<organism evidence="1 2">
    <name type="scientific">Cloeon dipterum</name>
    <dbReference type="NCBI Taxonomy" id="197152"/>
    <lineage>
        <taxon>Eukaryota</taxon>
        <taxon>Metazoa</taxon>
        <taxon>Ecdysozoa</taxon>
        <taxon>Arthropoda</taxon>
        <taxon>Hexapoda</taxon>
        <taxon>Insecta</taxon>
        <taxon>Pterygota</taxon>
        <taxon>Palaeoptera</taxon>
        <taxon>Ephemeroptera</taxon>
        <taxon>Pisciforma</taxon>
        <taxon>Baetidae</taxon>
        <taxon>Cloeon</taxon>
    </lineage>
</organism>
<evidence type="ECO:0000313" key="2">
    <source>
        <dbReference type="Proteomes" id="UP000494165"/>
    </source>
</evidence>
<comment type="caution">
    <text evidence="1">The sequence shown here is derived from an EMBL/GenBank/DDBJ whole genome shotgun (WGS) entry which is preliminary data.</text>
</comment>
<sequence length="86" mass="10028">MRLTEPLVFVQLLSQLYLSYHSQEDNGNIQLYLLVAPHVCSFHTIQQASIKRLVDSAKVSNQPNKMKNSQNTTIQQTRYKFNKFEN</sequence>
<reference evidence="1 2" key="1">
    <citation type="submission" date="2020-04" db="EMBL/GenBank/DDBJ databases">
        <authorList>
            <person name="Alioto T."/>
            <person name="Alioto T."/>
            <person name="Gomez Garrido J."/>
        </authorList>
    </citation>
    <scope>NUCLEOTIDE SEQUENCE [LARGE SCALE GENOMIC DNA]</scope>
</reference>
<gene>
    <name evidence="1" type="ORF">CLODIP_2_CD14764</name>
</gene>
<evidence type="ECO:0000313" key="1">
    <source>
        <dbReference type="EMBL" id="CAB3371808.1"/>
    </source>
</evidence>
<dbReference type="EMBL" id="CADEPI010000065">
    <property type="protein sequence ID" value="CAB3371808.1"/>
    <property type="molecule type" value="Genomic_DNA"/>
</dbReference>
<dbReference type="Proteomes" id="UP000494165">
    <property type="component" value="Unassembled WGS sequence"/>
</dbReference>
<proteinExistence type="predicted"/>
<dbReference type="AlphaFoldDB" id="A0A8S1CPR1"/>
<keyword evidence="2" id="KW-1185">Reference proteome</keyword>